<sequence>MHPVELRDSGANVGEHGLGCRGIDALARVGLVHVGLKFATGSNGGCCTSVTFAYGVGGIIRRGKAKPAVADALDLFEFLSVTLSPGRIHGMLRLSLTLLSVWLRAQRRGC</sequence>
<keyword evidence="2" id="KW-1185">Reference proteome</keyword>
<proteinExistence type="predicted"/>
<evidence type="ECO:0000313" key="2">
    <source>
        <dbReference type="Proteomes" id="UP000289437"/>
    </source>
</evidence>
<name>A0A4Q0T6N7_9BACT</name>
<reference evidence="2" key="2">
    <citation type="submission" date="2019-02" db="EMBL/GenBank/DDBJ databases">
        <title>Granulicella sibirica sp. nov., a psychrotolerant acidobacterium isolated from an organic soil layer in forested tundra, West Siberia.</title>
        <authorList>
            <person name="Oshkin I.Y."/>
            <person name="Kulichevskaya I.S."/>
            <person name="Rijpstra W.I.C."/>
            <person name="Sinninghe Damste J.S."/>
            <person name="Rakitin A.L."/>
            <person name="Ravin N.V."/>
            <person name="Dedysh S.N."/>
        </authorList>
    </citation>
    <scope>NUCLEOTIDE SEQUENCE [LARGE SCALE GENOMIC DNA]</scope>
    <source>
        <strain evidence="2">AF10</strain>
    </source>
</reference>
<organism evidence="1 2">
    <name type="scientific">Granulicella sibirica</name>
    <dbReference type="NCBI Taxonomy" id="2479048"/>
    <lineage>
        <taxon>Bacteria</taxon>
        <taxon>Pseudomonadati</taxon>
        <taxon>Acidobacteriota</taxon>
        <taxon>Terriglobia</taxon>
        <taxon>Terriglobales</taxon>
        <taxon>Acidobacteriaceae</taxon>
        <taxon>Granulicella</taxon>
    </lineage>
</organism>
<reference evidence="1 2" key="1">
    <citation type="submission" date="2018-11" db="EMBL/GenBank/DDBJ databases">
        <authorList>
            <person name="Mardanov A.V."/>
            <person name="Ravin N.V."/>
            <person name="Dedysh S.N."/>
        </authorList>
    </citation>
    <scope>NUCLEOTIDE SEQUENCE [LARGE SCALE GENOMIC DNA]</scope>
    <source>
        <strain evidence="1 2">AF10</strain>
    </source>
</reference>
<accession>A0A4Q0T6N7</accession>
<dbReference type="EMBL" id="RDSM01000001">
    <property type="protein sequence ID" value="RXH58320.1"/>
    <property type="molecule type" value="Genomic_DNA"/>
</dbReference>
<dbReference type="AlphaFoldDB" id="A0A4Q0T6N7"/>
<comment type="caution">
    <text evidence="1">The sequence shown here is derived from an EMBL/GenBank/DDBJ whole genome shotgun (WGS) entry which is preliminary data.</text>
</comment>
<gene>
    <name evidence="1" type="ORF">GRAN_1630</name>
</gene>
<protein>
    <submittedName>
        <fullName evidence="1">Uncharacterized protein</fullName>
    </submittedName>
</protein>
<dbReference type="Proteomes" id="UP000289437">
    <property type="component" value="Unassembled WGS sequence"/>
</dbReference>
<evidence type="ECO:0000313" key="1">
    <source>
        <dbReference type="EMBL" id="RXH58320.1"/>
    </source>
</evidence>